<dbReference type="OrthoDB" id="747268at2759"/>
<name>A0A5A7PN93_STRAF</name>
<keyword evidence="3" id="KW-1185">Reference proteome</keyword>
<dbReference type="Proteomes" id="UP000325081">
    <property type="component" value="Unassembled WGS sequence"/>
</dbReference>
<gene>
    <name evidence="2" type="ORF">STAS_10457</name>
</gene>
<sequence length="308" mass="35235">MWDFYKRYAYGVGFPVRKRNSKKKNGSLRYVTFTCCREGKYWIEEQCGEMSSMYSSSVKNLMPQHTAPNPSENKNIGAIRDPVLSKRKDAPRKLRRKNPLESRSHKVKATSASSKGKSQRKIYSDLQTDDTSVQDAILRDFSVPATFSYSKLLMPIGNWLEFTEVGLTEIATRENKQPITQTNLEDFSQRVEQIFISASALISLDGSVLFDVAKRDGVLLNEWKEVCRYEGDKLGRSLCLVRWTLEHAAAGWTHITCIIKDKGLADQLSKRHMFKWHIHMVVEDIFSLANQFSICNFDYESSSLDCGS</sequence>
<dbReference type="EMBL" id="BKCP01004861">
    <property type="protein sequence ID" value="GER34250.1"/>
    <property type="molecule type" value="Genomic_DNA"/>
</dbReference>
<dbReference type="AlphaFoldDB" id="A0A5A7PN93"/>
<evidence type="ECO:0000256" key="1">
    <source>
        <dbReference type="SAM" id="MobiDB-lite"/>
    </source>
</evidence>
<feature type="region of interest" description="Disordered" evidence="1">
    <location>
        <begin position="64"/>
        <end position="125"/>
    </location>
</feature>
<evidence type="ECO:0000313" key="3">
    <source>
        <dbReference type="Proteomes" id="UP000325081"/>
    </source>
</evidence>
<comment type="caution">
    <text evidence="2">The sequence shown here is derived from an EMBL/GenBank/DDBJ whole genome shotgun (WGS) entry which is preliminary data.</text>
</comment>
<reference evidence="3" key="1">
    <citation type="journal article" date="2019" name="Curr. Biol.">
        <title>Genome Sequence of Striga asiatica Provides Insight into the Evolution of Plant Parasitism.</title>
        <authorList>
            <person name="Yoshida S."/>
            <person name="Kim S."/>
            <person name="Wafula E.K."/>
            <person name="Tanskanen J."/>
            <person name="Kim Y.M."/>
            <person name="Honaas L."/>
            <person name="Yang Z."/>
            <person name="Spallek T."/>
            <person name="Conn C.E."/>
            <person name="Ichihashi Y."/>
            <person name="Cheong K."/>
            <person name="Cui S."/>
            <person name="Der J.P."/>
            <person name="Gundlach H."/>
            <person name="Jiao Y."/>
            <person name="Hori C."/>
            <person name="Ishida J.K."/>
            <person name="Kasahara H."/>
            <person name="Kiba T."/>
            <person name="Kim M.S."/>
            <person name="Koo N."/>
            <person name="Laohavisit A."/>
            <person name="Lee Y.H."/>
            <person name="Lumba S."/>
            <person name="McCourt P."/>
            <person name="Mortimer J.C."/>
            <person name="Mutuku J.M."/>
            <person name="Nomura T."/>
            <person name="Sasaki-Sekimoto Y."/>
            <person name="Seto Y."/>
            <person name="Wang Y."/>
            <person name="Wakatake T."/>
            <person name="Sakakibara H."/>
            <person name="Demura T."/>
            <person name="Yamaguchi S."/>
            <person name="Yoneyama K."/>
            <person name="Manabe R.I."/>
            <person name="Nelson D.C."/>
            <person name="Schulman A.H."/>
            <person name="Timko M.P."/>
            <person name="dePamphilis C.W."/>
            <person name="Choi D."/>
            <person name="Shirasu K."/>
        </authorList>
    </citation>
    <scope>NUCLEOTIDE SEQUENCE [LARGE SCALE GENOMIC DNA]</scope>
    <source>
        <strain evidence="3">cv. UVA1</strain>
    </source>
</reference>
<feature type="compositionally biased region" description="Basic and acidic residues" evidence="1">
    <location>
        <begin position="83"/>
        <end position="104"/>
    </location>
</feature>
<accession>A0A5A7PN93</accession>
<evidence type="ECO:0000313" key="2">
    <source>
        <dbReference type="EMBL" id="GER34250.1"/>
    </source>
</evidence>
<protein>
    <submittedName>
        <fullName evidence="2">FAR1-related protein</fullName>
    </submittedName>
</protein>
<proteinExistence type="predicted"/>
<organism evidence="2 3">
    <name type="scientific">Striga asiatica</name>
    <name type="common">Asiatic witchweed</name>
    <name type="synonym">Buchnera asiatica</name>
    <dbReference type="NCBI Taxonomy" id="4170"/>
    <lineage>
        <taxon>Eukaryota</taxon>
        <taxon>Viridiplantae</taxon>
        <taxon>Streptophyta</taxon>
        <taxon>Embryophyta</taxon>
        <taxon>Tracheophyta</taxon>
        <taxon>Spermatophyta</taxon>
        <taxon>Magnoliopsida</taxon>
        <taxon>eudicotyledons</taxon>
        <taxon>Gunneridae</taxon>
        <taxon>Pentapetalae</taxon>
        <taxon>asterids</taxon>
        <taxon>lamiids</taxon>
        <taxon>Lamiales</taxon>
        <taxon>Orobanchaceae</taxon>
        <taxon>Buchnereae</taxon>
        <taxon>Striga</taxon>
    </lineage>
</organism>